<feature type="domain" description="Beta-lactamase-related" evidence="2">
    <location>
        <begin position="71"/>
        <end position="397"/>
    </location>
</feature>
<gene>
    <name evidence="3" type="ORF">PoB_003717800</name>
</gene>
<accession>A0AAV4ATF1</accession>
<feature type="chain" id="PRO_5043607304" evidence="1">
    <location>
        <begin position="24"/>
        <end position="515"/>
    </location>
</feature>
<comment type="caution">
    <text evidence="3">The sequence shown here is derived from an EMBL/GenBank/DDBJ whole genome shotgun (WGS) entry which is preliminary data.</text>
</comment>
<proteinExistence type="predicted"/>
<evidence type="ECO:0000259" key="2">
    <source>
        <dbReference type="Pfam" id="PF00144"/>
    </source>
</evidence>
<dbReference type="Proteomes" id="UP000735302">
    <property type="component" value="Unassembled WGS sequence"/>
</dbReference>
<dbReference type="SUPFAM" id="SSF56601">
    <property type="entry name" value="beta-lactamase/transpeptidase-like"/>
    <property type="match status" value="1"/>
</dbReference>
<dbReference type="PANTHER" id="PTHR46825">
    <property type="entry name" value="D-ALANYL-D-ALANINE-CARBOXYPEPTIDASE/ENDOPEPTIDASE AMPH"/>
    <property type="match status" value="1"/>
</dbReference>
<dbReference type="Pfam" id="PF00144">
    <property type="entry name" value="Beta-lactamase"/>
    <property type="match status" value="1"/>
</dbReference>
<dbReference type="InterPro" id="IPR050491">
    <property type="entry name" value="AmpC-like"/>
</dbReference>
<keyword evidence="1" id="KW-0732">Signal</keyword>
<dbReference type="PANTHER" id="PTHR46825:SF15">
    <property type="entry name" value="BETA-LACTAMASE-RELATED DOMAIN-CONTAINING PROTEIN"/>
    <property type="match status" value="1"/>
</dbReference>
<dbReference type="InterPro" id="IPR012338">
    <property type="entry name" value="Beta-lactam/transpept-like"/>
</dbReference>
<dbReference type="EMBL" id="BLXT01004186">
    <property type="protein sequence ID" value="GFO10673.1"/>
    <property type="molecule type" value="Genomic_DNA"/>
</dbReference>
<sequence>MTGPSLAFLFITVLCFILCTSWAIGDSAFNLFDEGNGQSHSHSRREAADELATKIDRAITEMFECFNISTAMSVSVVKDGKLLLSKGYGRTRVKGGEPVSSKTRFAIGSLTKAFTSILIMKWILQNDNVELDTPIQKFCPEFRLADDLRSTQTSFRDLLAHRTGIGGDFFPLFWGFPKEVSRMELVKRMADIPASHQFRNKLHYNNYMYMVAANILERLLGNQTWEEMVRDQLLIPLNMSYTGFITEDNYDIPNFARGCAIVNDSYQDITPELLLGVVQCGPAGSIYSNSDDMATWIEFLLSGGKGPDEKYIIDPHAITGTWDPSMGYYYQAKLLSRDPLSFIIASYGLGWFLGNYRGYQHIFHSGGIVSYSSQLWLFPDIKAGVFLSVNGPQTEGANTNLIYNQTVLPTSYSPEIGSFVGNYSHDCFGTISIFQGPQDSDDKLRFEFGRFGKIELTRASNLTFQCKYYGPLDVYNTEQGLIPEKVTFLSDRMGGIGALLVSLGGVEPVRFECVQ</sequence>
<dbReference type="InterPro" id="IPR001466">
    <property type="entry name" value="Beta-lactam-related"/>
</dbReference>
<keyword evidence="4" id="KW-1185">Reference proteome</keyword>
<evidence type="ECO:0000313" key="4">
    <source>
        <dbReference type="Proteomes" id="UP000735302"/>
    </source>
</evidence>
<feature type="signal peptide" evidence="1">
    <location>
        <begin position="1"/>
        <end position="23"/>
    </location>
</feature>
<dbReference type="AlphaFoldDB" id="A0AAV4ATF1"/>
<dbReference type="Gene3D" id="3.40.710.10">
    <property type="entry name" value="DD-peptidase/beta-lactamase superfamily"/>
    <property type="match status" value="1"/>
</dbReference>
<protein>
    <submittedName>
        <fullName evidence="3">Penicillin-binding protein</fullName>
    </submittedName>
</protein>
<reference evidence="3 4" key="1">
    <citation type="journal article" date="2021" name="Elife">
        <title>Chloroplast acquisition without the gene transfer in kleptoplastic sea slugs, Plakobranchus ocellatus.</title>
        <authorList>
            <person name="Maeda T."/>
            <person name="Takahashi S."/>
            <person name="Yoshida T."/>
            <person name="Shimamura S."/>
            <person name="Takaki Y."/>
            <person name="Nagai Y."/>
            <person name="Toyoda A."/>
            <person name="Suzuki Y."/>
            <person name="Arimoto A."/>
            <person name="Ishii H."/>
            <person name="Satoh N."/>
            <person name="Nishiyama T."/>
            <person name="Hasebe M."/>
            <person name="Maruyama T."/>
            <person name="Minagawa J."/>
            <person name="Obokata J."/>
            <person name="Shigenobu S."/>
        </authorList>
    </citation>
    <scope>NUCLEOTIDE SEQUENCE [LARGE SCALE GENOMIC DNA]</scope>
</reference>
<evidence type="ECO:0000256" key="1">
    <source>
        <dbReference type="SAM" id="SignalP"/>
    </source>
</evidence>
<name>A0AAV4ATF1_9GAST</name>
<organism evidence="3 4">
    <name type="scientific">Plakobranchus ocellatus</name>
    <dbReference type="NCBI Taxonomy" id="259542"/>
    <lineage>
        <taxon>Eukaryota</taxon>
        <taxon>Metazoa</taxon>
        <taxon>Spiralia</taxon>
        <taxon>Lophotrochozoa</taxon>
        <taxon>Mollusca</taxon>
        <taxon>Gastropoda</taxon>
        <taxon>Heterobranchia</taxon>
        <taxon>Euthyneura</taxon>
        <taxon>Panpulmonata</taxon>
        <taxon>Sacoglossa</taxon>
        <taxon>Placobranchoidea</taxon>
        <taxon>Plakobranchidae</taxon>
        <taxon>Plakobranchus</taxon>
    </lineage>
</organism>
<evidence type="ECO:0000313" key="3">
    <source>
        <dbReference type="EMBL" id="GFO10673.1"/>
    </source>
</evidence>